<feature type="compositionally biased region" description="Basic and acidic residues" evidence="1">
    <location>
        <begin position="124"/>
        <end position="140"/>
    </location>
</feature>
<feature type="region of interest" description="Disordered" evidence="1">
    <location>
        <begin position="94"/>
        <end position="146"/>
    </location>
</feature>
<organism evidence="2 3">
    <name type="scientific">Linum trigynum</name>
    <dbReference type="NCBI Taxonomy" id="586398"/>
    <lineage>
        <taxon>Eukaryota</taxon>
        <taxon>Viridiplantae</taxon>
        <taxon>Streptophyta</taxon>
        <taxon>Embryophyta</taxon>
        <taxon>Tracheophyta</taxon>
        <taxon>Spermatophyta</taxon>
        <taxon>Magnoliopsida</taxon>
        <taxon>eudicotyledons</taxon>
        <taxon>Gunneridae</taxon>
        <taxon>Pentapetalae</taxon>
        <taxon>rosids</taxon>
        <taxon>fabids</taxon>
        <taxon>Malpighiales</taxon>
        <taxon>Linaceae</taxon>
        <taxon>Linum</taxon>
    </lineage>
</organism>
<evidence type="ECO:0000313" key="3">
    <source>
        <dbReference type="Proteomes" id="UP001497516"/>
    </source>
</evidence>
<evidence type="ECO:0000256" key="1">
    <source>
        <dbReference type="SAM" id="MobiDB-lite"/>
    </source>
</evidence>
<accession>A0AAV2EJU1</accession>
<gene>
    <name evidence="2" type="ORF">LTRI10_LOCUS27089</name>
</gene>
<feature type="region of interest" description="Disordered" evidence="1">
    <location>
        <begin position="52"/>
        <end position="81"/>
    </location>
</feature>
<proteinExistence type="predicted"/>
<dbReference type="Proteomes" id="UP001497516">
    <property type="component" value="Chromosome 4"/>
</dbReference>
<keyword evidence="3" id="KW-1185">Reference proteome</keyword>
<evidence type="ECO:0000313" key="2">
    <source>
        <dbReference type="EMBL" id="CAL1385997.1"/>
    </source>
</evidence>
<feature type="compositionally biased region" description="Low complexity" evidence="1">
    <location>
        <begin position="102"/>
        <end position="120"/>
    </location>
</feature>
<name>A0AAV2EJU1_9ROSI</name>
<protein>
    <submittedName>
        <fullName evidence="2">Uncharacterized protein</fullName>
    </submittedName>
</protein>
<dbReference type="PANTHER" id="PTHR34570">
    <property type="entry name" value="OS03G0593100 PROTEIN"/>
    <property type="match status" value="1"/>
</dbReference>
<dbReference type="EMBL" id="OZ034817">
    <property type="protein sequence ID" value="CAL1385997.1"/>
    <property type="molecule type" value="Genomic_DNA"/>
</dbReference>
<reference evidence="2 3" key="1">
    <citation type="submission" date="2024-04" db="EMBL/GenBank/DDBJ databases">
        <authorList>
            <person name="Fracassetti M."/>
        </authorList>
    </citation>
    <scope>NUCLEOTIDE SEQUENCE [LARGE SCALE GENOMIC DNA]</scope>
</reference>
<feature type="compositionally biased region" description="Low complexity" evidence="1">
    <location>
        <begin position="66"/>
        <end position="81"/>
    </location>
</feature>
<sequence length="214" mass="24343">MVKPESSTTTTGLGQSSITLLQERFRQLRRAKEMREEKKMSKVMAMKLKPTGNHTSKLHIHPHPFKSSSSSSSSAAAKSKSMMLGFENARFDGRHNESLGASQSRSTIFPSSPSSSSSLSFRHNGNDSHHYQGRNKEKSLYNHHRHEKEKRSLEYYCDIGKFLQANNNGGSDLDEEVVKQYDIVRNVHHVDRKMVKRFDHHMSGCDDIDTSLHL</sequence>
<dbReference type="AlphaFoldDB" id="A0AAV2EJU1"/>
<dbReference type="PANTHER" id="PTHR34570:SF12">
    <property type="entry name" value="EXPRESSED PROTEIN"/>
    <property type="match status" value="1"/>
</dbReference>